<dbReference type="InterPro" id="IPR000453">
    <property type="entry name" value="Chorismate_synth"/>
</dbReference>
<name>A0A6I6DCS5_9FIRM</name>
<comment type="similarity">
    <text evidence="2 11 12">Belongs to the chorismate synthase family.</text>
</comment>
<accession>A0A6I6DCS5</accession>
<keyword evidence="7 11" id="KW-0274">FAD</keyword>
<dbReference type="Pfam" id="PF01264">
    <property type="entry name" value="Chorismate_synt"/>
    <property type="match status" value="1"/>
</dbReference>
<evidence type="ECO:0000256" key="1">
    <source>
        <dbReference type="ARBA" id="ARBA00005044"/>
    </source>
</evidence>
<dbReference type="EMBL" id="CP046457">
    <property type="protein sequence ID" value="QGT98930.1"/>
    <property type="molecule type" value="Genomic_DNA"/>
</dbReference>
<evidence type="ECO:0000256" key="10">
    <source>
        <dbReference type="ARBA" id="ARBA00023239"/>
    </source>
</evidence>
<dbReference type="InterPro" id="IPR020541">
    <property type="entry name" value="Chorismate_synthase_CS"/>
</dbReference>
<dbReference type="Gene3D" id="3.60.150.10">
    <property type="entry name" value="Chorismate synthase AroC"/>
    <property type="match status" value="1"/>
</dbReference>
<dbReference type="AlphaFoldDB" id="A0A6I6DCS5"/>
<evidence type="ECO:0000256" key="6">
    <source>
        <dbReference type="ARBA" id="ARBA00022643"/>
    </source>
</evidence>
<proteinExistence type="inferred from homology"/>
<keyword evidence="6 11" id="KW-0288">FMN</keyword>
<organism evidence="13 14">
    <name type="scientific">Candidatus Syntrophocurvum alkaliphilum</name>
    <dbReference type="NCBI Taxonomy" id="2293317"/>
    <lineage>
        <taxon>Bacteria</taxon>
        <taxon>Bacillati</taxon>
        <taxon>Bacillota</taxon>
        <taxon>Clostridia</taxon>
        <taxon>Eubacteriales</taxon>
        <taxon>Syntrophomonadaceae</taxon>
        <taxon>Candidatus Syntrophocurvum</taxon>
    </lineage>
</organism>
<evidence type="ECO:0000256" key="11">
    <source>
        <dbReference type="HAMAP-Rule" id="MF_00300"/>
    </source>
</evidence>
<dbReference type="GO" id="GO:0005829">
    <property type="term" value="C:cytosol"/>
    <property type="evidence" value="ECO:0007669"/>
    <property type="project" value="TreeGrafter"/>
</dbReference>
<dbReference type="FunFam" id="3.60.150.10:FF:000002">
    <property type="entry name" value="Chorismate synthase"/>
    <property type="match status" value="1"/>
</dbReference>
<keyword evidence="4 11" id="KW-0028">Amino-acid biosynthesis</keyword>
<protein>
    <recommendedName>
        <fullName evidence="3 11">Chorismate synthase</fullName>
        <shortName evidence="11">CS</shortName>
        <ecNumber evidence="3 11">4.2.3.5</ecNumber>
    </recommendedName>
    <alternativeName>
        <fullName evidence="11">5-enolpyruvylshikimate-3-phosphate phospholyase</fullName>
    </alternativeName>
</protein>
<keyword evidence="5 11" id="KW-0285">Flavoprotein</keyword>
<evidence type="ECO:0000256" key="12">
    <source>
        <dbReference type="RuleBase" id="RU000605"/>
    </source>
</evidence>
<dbReference type="GO" id="GO:0009073">
    <property type="term" value="P:aromatic amino acid family biosynthetic process"/>
    <property type="evidence" value="ECO:0007669"/>
    <property type="project" value="UniProtKB-KW"/>
</dbReference>
<dbReference type="EC" id="4.2.3.5" evidence="3 11"/>
<dbReference type="PROSITE" id="PS00788">
    <property type="entry name" value="CHORISMATE_SYNTHASE_2"/>
    <property type="match status" value="1"/>
</dbReference>
<dbReference type="RefSeq" id="WP_156202874.1">
    <property type="nucleotide sequence ID" value="NZ_CP046457.1"/>
</dbReference>
<comment type="caution">
    <text evidence="11">Lacks conserved residue(s) required for the propagation of feature annotation.</text>
</comment>
<comment type="subunit">
    <text evidence="11">Homotetramer.</text>
</comment>
<dbReference type="GO" id="GO:0010181">
    <property type="term" value="F:FMN binding"/>
    <property type="evidence" value="ECO:0007669"/>
    <property type="project" value="TreeGrafter"/>
</dbReference>
<dbReference type="GO" id="GO:0004107">
    <property type="term" value="F:chorismate synthase activity"/>
    <property type="evidence" value="ECO:0007669"/>
    <property type="project" value="UniProtKB-UniRule"/>
</dbReference>
<dbReference type="CDD" id="cd07304">
    <property type="entry name" value="Chorismate_synthase"/>
    <property type="match status" value="1"/>
</dbReference>
<evidence type="ECO:0000313" key="13">
    <source>
        <dbReference type="EMBL" id="QGT98930.1"/>
    </source>
</evidence>
<dbReference type="UniPathway" id="UPA00053">
    <property type="reaction ID" value="UER00090"/>
</dbReference>
<dbReference type="InterPro" id="IPR035904">
    <property type="entry name" value="Chorismate_synth_AroC_sf"/>
</dbReference>
<feature type="binding site" evidence="11">
    <location>
        <position position="337"/>
    </location>
    <ligand>
        <name>FMN</name>
        <dbReference type="ChEBI" id="CHEBI:58210"/>
    </ligand>
</feature>
<evidence type="ECO:0000313" key="14">
    <source>
        <dbReference type="Proteomes" id="UP000426444"/>
    </source>
</evidence>
<evidence type="ECO:0000256" key="3">
    <source>
        <dbReference type="ARBA" id="ARBA00013036"/>
    </source>
</evidence>
<comment type="cofactor">
    <cofactor evidence="11 12">
        <name>FMNH2</name>
        <dbReference type="ChEBI" id="CHEBI:57618"/>
    </cofactor>
    <text evidence="11 12">Reduced FMN (FMNH(2)).</text>
</comment>
<dbReference type="HAMAP" id="MF_00300">
    <property type="entry name" value="Chorismate_synth"/>
    <property type="match status" value="1"/>
</dbReference>
<dbReference type="SUPFAM" id="SSF103263">
    <property type="entry name" value="Chorismate synthase, AroC"/>
    <property type="match status" value="1"/>
</dbReference>
<feature type="binding site" evidence="11">
    <location>
        <position position="296"/>
    </location>
    <ligand>
        <name>FMN</name>
        <dbReference type="ChEBI" id="CHEBI:58210"/>
    </ligand>
</feature>
<feature type="binding site" evidence="11">
    <location>
        <begin position="311"/>
        <end position="315"/>
    </location>
    <ligand>
        <name>FMN</name>
        <dbReference type="ChEBI" id="CHEBI:58210"/>
    </ligand>
</feature>
<keyword evidence="9 11" id="KW-0057">Aromatic amino acid biosynthesis</keyword>
<dbReference type="PANTHER" id="PTHR21085">
    <property type="entry name" value="CHORISMATE SYNTHASE"/>
    <property type="match status" value="1"/>
</dbReference>
<evidence type="ECO:0000256" key="4">
    <source>
        <dbReference type="ARBA" id="ARBA00022605"/>
    </source>
</evidence>
<dbReference type="NCBIfam" id="TIGR00033">
    <property type="entry name" value="aroC"/>
    <property type="match status" value="1"/>
</dbReference>
<keyword evidence="10 11" id="KW-0456">Lyase</keyword>
<keyword evidence="8 11" id="KW-0521">NADP</keyword>
<dbReference type="GO" id="GO:0008652">
    <property type="term" value="P:amino acid biosynthetic process"/>
    <property type="evidence" value="ECO:0007669"/>
    <property type="project" value="UniProtKB-KW"/>
</dbReference>
<dbReference type="PANTHER" id="PTHR21085:SF0">
    <property type="entry name" value="CHORISMATE SYNTHASE"/>
    <property type="match status" value="1"/>
</dbReference>
<dbReference type="Proteomes" id="UP000426444">
    <property type="component" value="Chromosome"/>
</dbReference>
<comment type="function">
    <text evidence="11">Catalyzes the anti-1,4-elimination of the C-3 phosphate and the C-6 proR hydrogen from 5-enolpyruvylshikimate-3-phosphate (EPSP) to yield chorismate, which is the branch point compound that serves as the starting substrate for the three terminal pathways of aromatic amino acid biosynthesis. This reaction introduces a second double bond into the aromatic ring system.</text>
</comment>
<evidence type="ECO:0000256" key="9">
    <source>
        <dbReference type="ARBA" id="ARBA00023141"/>
    </source>
</evidence>
<dbReference type="GO" id="GO:0009423">
    <property type="term" value="P:chorismate biosynthetic process"/>
    <property type="evidence" value="ECO:0007669"/>
    <property type="project" value="UniProtKB-UniRule"/>
</dbReference>
<dbReference type="PROSITE" id="PS00787">
    <property type="entry name" value="CHORISMATE_SYNTHASE_1"/>
    <property type="match status" value="1"/>
</dbReference>
<evidence type="ECO:0000256" key="2">
    <source>
        <dbReference type="ARBA" id="ARBA00008014"/>
    </source>
</evidence>
<keyword evidence="14" id="KW-1185">Reference proteome</keyword>
<feature type="binding site" evidence="11">
    <location>
        <position position="40"/>
    </location>
    <ligand>
        <name>NADP(+)</name>
        <dbReference type="ChEBI" id="CHEBI:58349"/>
    </ligand>
</feature>
<evidence type="ECO:0000256" key="7">
    <source>
        <dbReference type="ARBA" id="ARBA00022827"/>
    </source>
</evidence>
<comment type="catalytic activity">
    <reaction evidence="11 12">
        <text>5-O-(1-carboxyvinyl)-3-phosphoshikimate = chorismate + phosphate</text>
        <dbReference type="Rhea" id="RHEA:21020"/>
        <dbReference type="ChEBI" id="CHEBI:29748"/>
        <dbReference type="ChEBI" id="CHEBI:43474"/>
        <dbReference type="ChEBI" id="CHEBI:57701"/>
        <dbReference type="EC" id="4.2.3.5"/>
    </reaction>
</comment>
<comment type="pathway">
    <text evidence="1 11 12">Metabolic intermediate biosynthesis; chorismate biosynthesis; chorismate from D-erythrose 4-phosphate and phosphoenolpyruvate: step 7/7.</text>
</comment>
<sequence>MFRYTTAGESHGKGLVGIIEGMPSGLPITSEYINKQLKRRQQGYGRGGRMKIESDSVDIISGVRGGVTTGSPISFLIHNKDYENWQEVMDADEIVKGLKEVKRPRPGHADLPGAIKFNHLDMRNILERASARETAARVAVGAFCRKLLEYFNIYIYSQVLSIGEVSTLPKIVNKENYQMFCDEIETSIVRCADKECEKKMVECIDKAKNAGESLGGSFEIGVIGVPVGLGSHVSWENRLDSQLAALIMGIPAIKSVEIGEGIENSKSLGSYVHDEIFYNDTTGLYRKTNRSGGIEGGISNGETINIKAYMKPIPTLYKPLTSVNISNWKEEKADIERSDICAVPAASIVGEAMLAFGITKAYIDKFGGDSIVEVEKNYYNYKDYMKKVWKWEKI</sequence>
<dbReference type="OrthoDB" id="9771806at2"/>
<dbReference type="KEGG" id="salq:SYNTR_0337"/>
<gene>
    <name evidence="11" type="primary">aroC</name>
    <name evidence="13" type="ORF">SYNTR_0337</name>
</gene>
<dbReference type="NCBIfam" id="NF003793">
    <property type="entry name" value="PRK05382.1"/>
    <property type="match status" value="1"/>
</dbReference>
<feature type="binding site" evidence="11">
    <location>
        <position position="46"/>
    </location>
    <ligand>
        <name>NADP(+)</name>
        <dbReference type="ChEBI" id="CHEBI:58349"/>
    </ligand>
</feature>
<feature type="binding site" evidence="11">
    <location>
        <begin position="128"/>
        <end position="130"/>
    </location>
    <ligand>
        <name>FMN</name>
        <dbReference type="ChEBI" id="CHEBI:58210"/>
    </ligand>
</feature>
<dbReference type="PIRSF" id="PIRSF001456">
    <property type="entry name" value="Chorismate_synth"/>
    <property type="match status" value="1"/>
</dbReference>
<evidence type="ECO:0000256" key="8">
    <source>
        <dbReference type="ARBA" id="ARBA00022857"/>
    </source>
</evidence>
<reference evidence="14" key="1">
    <citation type="journal article" date="2019" name="Microbiology">
        <title>Complete Genome Sequence of an Uncultured Bacterium of the Candidate Phylum Bipolaricaulota.</title>
        <authorList>
            <person name="Kadnikov V.V."/>
            <person name="Mardanov A.V."/>
            <person name="Beletsky A.V."/>
            <person name="Frank Y.A."/>
            <person name="Karnachuk O.V."/>
            <person name="Ravin N.V."/>
        </authorList>
    </citation>
    <scope>NUCLEOTIDE SEQUENCE [LARGE SCALE GENOMIC DNA]</scope>
</reference>
<evidence type="ECO:0000256" key="5">
    <source>
        <dbReference type="ARBA" id="ARBA00022630"/>
    </source>
</evidence>